<proteinExistence type="predicted"/>
<evidence type="ECO:0000313" key="1">
    <source>
        <dbReference type="EMBL" id="QHI37295.1"/>
    </source>
</evidence>
<sequence length="119" mass="13787">MTTYPVKCITTNTSLGTFASELEAKSAVRSHCFDGNQQKHKFSIYVTQTSGVFPFSSNAIKQNRYRIICPDENYKSNWCTDETEAFQKLFNYQKKIKDKEAFIVEETQKLHRSISLENL</sequence>
<reference evidence="1 2" key="1">
    <citation type="journal article" date="2013" name="Int. J. Syst. Evol. Microbiol.">
        <title>Kordia antarctica sp. nov., isolated from Antarctic seawater.</title>
        <authorList>
            <person name="Baek K."/>
            <person name="Choi A."/>
            <person name="Kang I."/>
            <person name="Lee K."/>
            <person name="Cho J.C."/>
        </authorList>
    </citation>
    <scope>NUCLEOTIDE SEQUENCE [LARGE SCALE GENOMIC DNA]</scope>
    <source>
        <strain evidence="1 2">IMCC3317</strain>
    </source>
</reference>
<dbReference type="RefSeq" id="WP_160129936.1">
    <property type="nucleotide sequence ID" value="NZ_CP019288.1"/>
</dbReference>
<protein>
    <submittedName>
        <fullName evidence="1">Uncharacterized protein</fullName>
    </submittedName>
</protein>
<accession>A0A7L4ZL19</accession>
<keyword evidence="2" id="KW-1185">Reference proteome</keyword>
<dbReference type="EMBL" id="CP019288">
    <property type="protein sequence ID" value="QHI37295.1"/>
    <property type="molecule type" value="Genomic_DNA"/>
</dbReference>
<dbReference type="AlphaFoldDB" id="A0A7L4ZL19"/>
<evidence type="ECO:0000313" key="2">
    <source>
        <dbReference type="Proteomes" id="UP000464657"/>
    </source>
</evidence>
<dbReference type="Proteomes" id="UP000464657">
    <property type="component" value="Chromosome"/>
</dbReference>
<organism evidence="1 2">
    <name type="scientific">Kordia antarctica</name>
    <dbReference type="NCBI Taxonomy" id="1218801"/>
    <lineage>
        <taxon>Bacteria</taxon>
        <taxon>Pseudomonadati</taxon>
        <taxon>Bacteroidota</taxon>
        <taxon>Flavobacteriia</taxon>
        <taxon>Flavobacteriales</taxon>
        <taxon>Flavobacteriaceae</taxon>
        <taxon>Kordia</taxon>
    </lineage>
</organism>
<dbReference type="KEGG" id="kan:IMCC3317_26740"/>
<name>A0A7L4ZL19_9FLAO</name>
<gene>
    <name evidence="1" type="ORF">IMCC3317_26740</name>
</gene>